<organism evidence="2 3">
    <name type="scientific">Schizopora paradoxa</name>
    <dbReference type="NCBI Taxonomy" id="27342"/>
    <lineage>
        <taxon>Eukaryota</taxon>
        <taxon>Fungi</taxon>
        <taxon>Dikarya</taxon>
        <taxon>Basidiomycota</taxon>
        <taxon>Agaricomycotina</taxon>
        <taxon>Agaricomycetes</taxon>
        <taxon>Hymenochaetales</taxon>
        <taxon>Schizoporaceae</taxon>
        <taxon>Schizopora</taxon>
    </lineage>
</organism>
<dbReference type="AlphaFoldDB" id="A0A0H2R7E0"/>
<evidence type="ECO:0000313" key="3">
    <source>
        <dbReference type="Proteomes" id="UP000053477"/>
    </source>
</evidence>
<protein>
    <recommendedName>
        <fullName evidence="1">BTB domain-containing protein</fullName>
    </recommendedName>
</protein>
<dbReference type="SMART" id="SM00225">
    <property type="entry name" value="BTB"/>
    <property type="match status" value="1"/>
</dbReference>
<dbReference type="InterPro" id="IPR000210">
    <property type="entry name" value="BTB/POZ_dom"/>
</dbReference>
<sequence length="340" mass="38401">MTPRLKRARTDSESSDTITMDVETPAKPKQHEKLWFDDGNVVLSTDVHLYNVHRSILAKNSTAFKDMLELPDVGNLSIALSGDISKGDGWEGKPLIRMVGDSDEDVYHLLMVLYDVKFYSSHKPATLPVILSLLRMSSKYNFFDVLYEVTKHLERIYPSDLDGMTNRNTDSLLVDYGFETDDYDFQLLVVAQQCNVKSLIPILYFDCATFSIDFIIRTAEALSLERSTFMRILRGRDRILYYLRQLAVKAAALLAKFVDDPPSFPINQLLEKGRRVEDEDLLSSVCEDCSEACATSLDAFRTEIWESIPGIFELGAWEDVTPKVLDGPSPSIADGMEQAP</sequence>
<gene>
    <name evidence="2" type="ORF">SCHPADRAFT_945027</name>
</gene>
<evidence type="ECO:0000313" key="2">
    <source>
        <dbReference type="EMBL" id="KLO07735.1"/>
    </source>
</evidence>
<reference evidence="2 3" key="1">
    <citation type="submission" date="2015-04" db="EMBL/GenBank/DDBJ databases">
        <title>Complete genome sequence of Schizopora paradoxa KUC8140, a cosmopolitan wood degrader in East Asia.</title>
        <authorList>
            <consortium name="DOE Joint Genome Institute"/>
            <person name="Min B."/>
            <person name="Park H."/>
            <person name="Jang Y."/>
            <person name="Kim J.-J."/>
            <person name="Kim K.H."/>
            <person name="Pangilinan J."/>
            <person name="Lipzen A."/>
            <person name="Riley R."/>
            <person name="Grigoriev I.V."/>
            <person name="Spatafora J.W."/>
            <person name="Choi I.-G."/>
        </authorList>
    </citation>
    <scope>NUCLEOTIDE SEQUENCE [LARGE SCALE GENOMIC DNA]</scope>
    <source>
        <strain evidence="2 3">KUC8140</strain>
    </source>
</reference>
<keyword evidence="3" id="KW-1185">Reference proteome</keyword>
<accession>A0A0H2R7E0</accession>
<name>A0A0H2R7E0_9AGAM</name>
<dbReference type="InterPro" id="IPR011333">
    <property type="entry name" value="SKP1/BTB/POZ_sf"/>
</dbReference>
<dbReference type="Proteomes" id="UP000053477">
    <property type="component" value="Unassembled WGS sequence"/>
</dbReference>
<proteinExistence type="predicted"/>
<dbReference type="InParanoid" id="A0A0H2R7E0"/>
<feature type="domain" description="BTB" evidence="1">
    <location>
        <begin position="39"/>
        <end position="122"/>
    </location>
</feature>
<evidence type="ECO:0000259" key="1">
    <source>
        <dbReference type="PROSITE" id="PS50097"/>
    </source>
</evidence>
<dbReference type="PROSITE" id="PS50097">
    <property type="entry name" value="BTB"/>
    <property type="match status" value="1"/>
</dbReference>
<dbReference type="EMBL" id="KQ086123">
    <property type="protein sequence ID" value="KLO07735.1"/>
    <property type="molecule type" value="Genomic_DNA"/>
</dbReference>
<dbReference type="OrthoDB" id="3027208at2759"/>
<dbReference type="Gene3D" id="3.30.710.10">
    <property type="entry name" value="Potassium Channel Kv1.1, Chain A"/>
    <property type="match status" value="1"/>
</dbReference>